<dbReference type="GO" id="GO:0043709">
    <property type="term" value="P:cell adhesion involved in single-species biofilm formation"/>
    <property type="evidence" value="ECO:0007669"/>
    <property type="project" value="TreeGrafter"/>
</dbReference>
<dbReference type="GO" id="GO:0009289">
    <property type="term" value="C:pilus"/>
    <property type="evidence" value="ECO:0007669"/>
    <property type="project" value="UniProtKB-SubCell"/>
</dbReference>
<dbReference type="InterPro" id="IPR008966">
    <property type="entry name" value="Adhesion_dom_sf"/>
</dbReference>
<feature type="domain" description="Fimbrial-type adhesion" evidence="6">
    <location>
        <begin position="216"/>
        <end position="363"/>
    </location>
</feature>
<dbReference type="Pfam" id="PF00419">
    <property type="entry name" value="Fimbrial"/>
    <property type="match status" value="1"/>
</dbReference>
<dbReference type="Proteomes" id="UP000007843">
    <property type="component" value="Chromosome"/>
</dbReference>
<gene>
    <name evidence="7" type="ordered locus">KOX_00350</name>
</gene>
<reference evidence="7 8" key="1">
    <citation type="journal article" date="2012" name="J. Bacteriol.">
        <title>Complete genome sequence of Klebsiella oxytoca KCTC 1686, used in production of 2,3-butanediol.</title>
        <authorList>
            <person name="Shin S.H."/>
            <person name="Kim S."/>
            <person name="Kim J.Y."/>
            <person name="Lee S."/>
            <person name="Um Y."/>
            <person name="Oh M.K."/>
            <person name="Kim Y.R."/>
            <person name="Lee J."/>
            <person name="Yang K.S."/>
        </authorList>
    </citation>
    <scope>NUCLEOTIDE SEQUENCE [LARGE SCALE GENOMIC DNA]</scope>
    <source>
        <strain evidence="8">ATCC 8724 / DSM 4798 / JCM 20051 / NBRC 3318 / NRRL B-199 / KCTC 1686</strain>
    </source>
</reference>
<feature type="chain" id="PRO_5002610774" evidence="5">
    <location>
        <begin position="22"/>
        <end position="364"/>
    </location>
</feature>
<evidence type="ECO:0000256" key="1">
    <source>
        <dbReference type="ARBA" id="ARBA00004561"/>
    </source>
</evidence>
<keyword evidence="3 5" id="KW-0732">Signal</keyword>
<evidence type="ECO:0000256" key="2">
    <source>
        <dbReference type="ARBA" id="ARBA00006671"/>
    </source>
</evidence>
<proteinExistence type="inferred from homology"/>
<evidence type="ECO:0000313" key="8">
    <source>
        <dbReference type="Proteomes" id="UP000007843"/>
    </source>
</evidence>
<keyword evidence="4" id="KW-0281">Fimbrium</keyword>
<dbReference type="PATRIC" id="fig|1006551.4.peg.65"/>
<dbReference type="InterPro" id="IPR036937">
    <property type="entry name" value="Adhesion_dom_fimbrial_sf"/>
</dbReference>
<dbReference type="PANTHER" id="PTHR33420">
    <property type="entry name" value="FIMBRIAL SUBUNIT ELFA-RELATED"/>
    <property type="match status" value="1"/>
</dbReference>
<sequence length="364" mass="37703">MRIVSFLFLLMAGVYSHSGWAETCRGDIGQMTVNVQNIKYLPTLPLNTQMTGMMADNGSGIHFSCDLQVPKAAAKRLVYRQLKTASTPLSIGGQHVFPSALDGIGYSLGFQCSGGAVRFIDGSHAAGNGESVTVCDSNEMANLLNQQQIVVKVFVTFYKTGNVALVSGNHANVPAQPQIGELTIQQQADSRSGFVASSPVTLDMAALNVDIGGSGSCQVSTANIHVSLGTVNKAEFKGKNTTGGVAKRFSIPVFCSTPTDIRIGFFGVTSPSGGTDTLALSKANASASGVGVRLTYGSNGAPAPAAGTGVKINEASNLPVLKRITASSAGAAENINFNAQYVQTDDAVTAGTANSMVTFALEYN</sequence>
<evidence type="ECO:0000256" key="4">
    <source>
        <dbReference type="ARBA" id="ARBA00023263"/>
    </source>
</evidence>
<dbReference type="HOGENOM" id="CLU_064924_0_0_6"/>
<protein>
    <submittedName>
        <fullName evidence="7">Fimbrial protein</fullName>
    </submittedName>
</protein>
<comment type="similarity">
    <text evidence="2">Belongs to the fimbrial protein family.</text>
</comment>
<dbReference type="InterPro" id="IPR050263">
    <property type="entry name" value="Bact_Fimbrial_Adh_Pro"/>
</dbReference>
<dbReference type="PANTHER" id="PTHR33420:SF3">
    <property type="entry name" value="FIMBRIAL SUBUNIT ELFA"/>
    <property type="match status" value="1"/>
</dbReference>
<dbReference type="Gene3D" id="2.60.40.1090">
    <property type="entry name" value="Fimbrial-type adhesion domain"/>
    <property type="match status" value="1"/>
</dbReference>
<accession>A0A0H3H0C4</accession>
<dbReference type="SUPFAM" id="SSF49401">
    <property type="entry name" value="Bacterial adhesins"/>
    <property type="match status" value="1"/>
</dbReference>
<feature type="signal peptide" evidence="5">
    <location>
        <begin position="1"/>
        <end position="21"/>
    </location>
</feature>
<name>A0A0H3H0C4_KLEM8</name>
<evidence type="ECO:0000256" key="5">
    <source>
        <dbReference type="SAM" id="SignalP"/>
    </source>
</evidence>
<organism evidence="7 8">
    <name type="scientific">Klebsiella michiganensis (strain ATCC 8724 / DSM 4798 / JCM 20051 / NBRC 3318 / NRRL B-199 / KCTC 1686 / BUCSAV 143 / CCM 1901)</name>
    <dbReference type="NCBI Taxonomy" id="1006551"/>
    <lineage>
        <taxon>Bacteria</taxon>
        <taxon>Pseudomonadati</taxon>
        <taxon>Pseudomonadota</taxon>
        <taxon>Gammaproteobacteria</taxon>
        <taxon>Enterobacterales</taxon>
        <taxon>Enterobacteriaceae</taxon>
        <taxon>Klebsiella/Raoultella group</taxon>
        <taxon>Klebsiella</taxon>
    </lineage>
</organism>
<evidence type="ECO:0000313" key="7">
    <source>
        <dbReference type="EMBL" id="AEX01817.1"/>
    </source>
</evidence>
<dbReference type="AlphaFoldDB" id="A0A0H3H0C4"/>
<evidence type="ECO:0000256" key="3">
    <source>
        <dbReference type="ARBA" id="ARBA00022729"/>
    </source>
</evidence>
<dbReference type="EMBL" id="CP003218">
    <property type="protein sequence ID" value="AEX01817.1"/>
    <property type="molecule type" value="Genomic_DNA"/>
</dbReference>
<evidence type="ECO:0000259" key="6">
    <source>
        <dbReference type="Pfam" id="PF00419"/>
    </source>
</evidence>
<comment type="subcellular location">
    <subcellularLocation>
        <location evidence="1">Fimbrium</location>
    </subcellularLocation>
</comment>
<dbReference type="KEGG" id="kox:KOX_00350"/>
<dbReference type="InterPro" id="IPR000259">
    <property type="entry name" value="Adhesion_dom_fimbrial"/>
</dbReference>